<proteinExistence type="predicted"/>
<dbReference type="AlphaFoldDB" id="A0A9P7UPK4"/>
<dbReference type="RefSeq" id="XP_043006247.1">
    <property type="nucleotide sequence ID" value="XM_043156460.1"/>
</dbReference>
<gene>
    <name evidence="3" type="ORF">E1B28_011430</name>
</gene>
<protein>
    <submittedName>
        <fullName evidence="3">Uncharacterized protein</fullName>
    </submittedName>
</protein>
<sequence length="202" mass="22606">MSHNSKAKAKGISATSFFDLKAETSKWEEELARNKAAGKSTAIVGGVSRPNKKPTIWSRANKGVNERHARDLELEAISKPTLESAKAKLERKAKIYDKLRKGKSGGLSEKQYKSLLVDFESKDMPDRFESDSDDVDESLHVPQPPMDADDEIVEYEDEFGRVRTALKSEVPREFLKEKGEDNDDDDEDIVISETPLSCTIVC</sequence>
<dbReference type="GeneID" id="66080505"/>
<name>A0A9P7UPK4_9AGAR</name>
<feature type="region of interest" description="Disordered" evidence="2">
    <location>
        <begin position="42"/>
        <end position="63"/>
    </location>
</feature>
<comment type="caution">
    <text evidence="3">The sequence shown here is derived from an EMBL/GenBank/DDBJ whole genome shotgun (WGS) entry which is preliminary data.</text>
</comment>
<feature type="region of interest" description="Disordered" evidence="2">
    <location>
        <begin position="123"/>
        <end position="149"/>
    </location>
</feature>
<reference evidence="3" key="1">
    <citation type="journal article" date="2021" name="Genome Biol. Evol.">
        <title>The assembled and annotated genome of the fairy-ring fungus Marasmius oreades.</title>
        <authorList>
            <person name="Hiltunen M."/>
            <person name="Ament-Velasquez S.L."/>
            <person name="Johannesson H."/>
        </authorList>
    </citation>
    <scope>NUCLEOTIDE SEQUENCE</scope>
    <source>
        <strain evidence="3">03SP1</strain>
    </source>
</reference>
<evidence type="ECO:0000256" key="2">
    <source>
        <dbReference type="SAM" id="MobiDB-lite"/>
    </source>
</evidence>
<dbReference type="KEGG" id="more:E1B28_011430"/>
<dbReference type="GO" id="GO:0005634">
    <property type="term" value="C:nucleus"/>
    <property type="evidence" value="ECO:0007669"/>
    <property type="project" value="TreeGrafter"/>
</dbReference>
<evidence type="ECO:0000256" key="1">
    <source>
        <dbReference type="ARBA" id="ARBA00023054"/>
    </source>
</evidence>
<dbReference type="EMBL" id="CM032187">
    <property type="protein sequence ID" value="KAG7089777.1"/>
    <property type="molecule type" value="Genomic_DNA"/>
</dbReference>
<dbReference type="PANTHER" id="PTHR15885:SF1">
    <property type="entry name" value="COILED-COIL DOMAIN-CONTAINING PROTEIN 174"/>
    <property type="match status" value="1"/>
</dbReference>
<organism evidence="3 4">
    <name type="scientific">Marasmius oreades</name>
    <name type="common">fairy-ring Marasmius</name>
    <dbReference type="NCBI Taxonomy" id="181124"/>
    <lineage>
        <taxon>Eukaryota</taxon>
        <taxon>Fungi</taxon>
        <taxon>Dikarya</taxon>
        <taxon>Basidiomycota</taxon>
        <taxon>Agaricomycotina</taxon>
        <taxon>Agaricomycetes</taxon>
        <taxon>Agaricomycetidae</taxon>
        <taxon>Agaricales</taxon>
        <taxon>Marasmiineae</taxon>
        <taxon>Marasmiaceae</taxon>
        <taxon>Marasmius</taxon>
    </lineage>
</organism>
<dbReference type="OrthoDB" id="333551at2759"/>
<dbReference type="PANTHER" id="PTHR15885">
    <property type="entry name" value="COILED-COIL DOMAIN-CONTAINING PROTEIN 174"/>
    <property type="match status" value="1"/>
</dbReference>
<evidence type="ECO:0000313" key="4">
    <source>
        <dbReference type="Proteomes" id="UP001049176"/>
    </source>
</evidence>
<keyword evidence="4" id="KW-1185">Reference proteome</keyword>
<dbReference type="Proteomes" id="UP001049176">
    <property type="component" value="Chromosome 7"/>
</dbReference>
<accession>A0A9P7UPK4</accession>
<keyword evidence="1" id="KW-0175">Coiled coil</keyword>
<evidence type="ECO:0000313" key="3">
    <source>
        <dbReference type="EMBL" id="KAG7089777.1"/>
    </source>
</evidence>
<dbReference type="InterPro" id="IPR025066">
    <property type="entry name" value="CCDC174-like"/>
</dbReference>